<dbReference type="EMBL" id="CAOJ01013845">
    <property type="protein sequence ID" value="CCO34916.1"/>
    <property type="molecule type" value="Genomic_DNA"/>
</dbReference>
<name>M5C679_THACB</name>
<dbReference type="PROSITE" id="PS51164">
    <property type="entry name" value="CBM1_2"/>
    <property type="match status" value="1"/>
</dbReference>
<dbReference type="InterPro" id="IPR035971">
    <property type="entry name" value="CBD_sf"/>
</dbReference>
<evidence type="ECO:0000256" key="10">
    <source>
        <dbReference type="ARBA" id="ARBA00023326"/>
    </source>
</evidence>
<dbReference type="Pfam" id="PF00734">
    <property type="entry name" value="CBM_1"/>
    <property type="match status" value="1"/>
</dbReference>
<keyword evidence="6" id="KW-1015">Disulfide bond</keyword>
<reference evidence="14 15" key="1">
    <citation type="journal article" date="2013" name="J. Biotechnol.">
        <title>Establishment and interpretation of the genome sequence of the phytopathogenic fungus Rhizoctonia solani AG1-IB isolate 7/3/14.</title>
        <authorList>
            <person name="Wibberg D.W."/>
            <person name="Jelonek L.J."/>
            <person name="Rupp O.R."/>
            <person name="Hennig M.H."/>
            <person name="Eikmeyer F.E."/>
            <person name="Goesmann A.G."/>
            <person name="Hartmann A.H."/>
            <person name="Borriss R.B."/>
            <person name="Grosch R.G."/>
            <person name="Puehler A.P."/>
            <person name="Schlueter A.S."/>
        </authorList>
    </citation>
    <scope>NUCLEOTIDE SEQUENCE [LARGE SCALE GENOMIC DNA]</scope>
    <source>
        <strain evidence="15">AG1-IB / isolate 7/3/14</strain>
    </source>
</reference>
<keyword evidence="9 11" id="KW-0326">Glycosidase</keyword>
<dbReference type="SUPFAM" id="SSF57180">
    <property type="entry name" value="Cellulose-binding domain"/>
    <property type="match status" value="1"/>
</dbReference>
<keyword evidence="10 11" id="KW-0624">Polysaccharide degradation</keyword>
<sequence>MATMDKSFQAGVVLVMSIWKDDEANMLWLDSNYPLDRPSSQPGVARGTCSASPGTHYPAEIEYPNSSVTFSNIRFGNIGSTYEGGSTSAIPDPSSPPTSDTVPQYGQCGGQDYTGPTTCAAPSKCELVNQWYSRCL</sequence>
<dbReference type="GO" id="GO:0030245">
    <property type="term" value="P:cellulose catabolic process"/>
    <property type="evidence" value="ECO:0007669"/>
    <property type="project" value="UniProtKB-KW"/>
</dbReference>
<organism evidence="14 15">
    <name type="scientific">Thanatephorus cucumeris (strain AG1-IB / isolate 7/3/14)</name>
    <name type="common">Lettuce bottom rot fungus</name>
    <name type="synonym">Rhizoctonia solani</name>
    <dbReference type="NCBI Taxonomy" id="1108050"/>
    <lineage>
        <taxon>Eukaryota</taxon>
        <taxon>Fungi</taxon>
        <taxon>Dikarya</taxon>
        <taxon>Basidiomycota</taxon>
        <taxon>Agaricomycotina</taxon>
        <taxon>Agaricomycetes</taxon>
        <taxon>Cantharellales</taxon>
        <taxon>Ceratobasidiaceae</taxon>
        <taxon>Rhizoctonia</taxon>
        <taxon>Rhizoctonia solani AG-1</taxon>
    </lineage>
</organism>
<dbReference type="InterPro" id="IPR001722">
    <property type="entry name" value="Glyco_hydro_7"/>
</dbReference>
<feature type="region of interest" description="Disordered" evidence="12">
    <location>
        <begin position="83"/>
        <end position="104"/>
    </location>
</feature>
<keyword evidence="7" id="KW-0325">Glycoprotein</keyword>
<dbReference type="Pfam" id="PF00840">
    <property type="entry name" value="Glyco_hydro_7"/>
    <property type="match status" value="1"/>
</dbReference>
<evidence type="ECO:0000259" key="13">
    <source>
        <dbReference type="PROSITE" id="PS51164"/>
    </source>
</evidence>
<evidence type="ECO:0000256" key="3">
    <source>
        <dbReference type="ARBA" id="ARBA00022729"/>
    </source>
</evidence>
<dbReference type="SMART" id="SM00236">
    <property type="entry name" value="fCBD"/>
    <property type="match status" value="1"/>
</dbReference>
<keyword evidence="3" id="KW-0732">Signal</keyword>
<dbReference type="Gene3D" id="2.70.100.10">
    <property type="entry name" value="Glycoside hydrolase, family 7, domain"/>
    <property type="match status" value="1"/>
</dbReference>
<dbReference type="GO" id="GO:0030248">
    <property type="term" value="F:cellulose binding"/>
    <property type="evidence" value="ECO:0007669"/>
    <property type="project" value="InterPro"/>
</dbReference>
<proteinExistence type="inferred from homology"/>
<comment type="catalytic activity">
    <reaction evidence="1">
        <text>Hydrolysis of (1-&gt;4)-beta-D-glucosidic linkages in cellulose and cellotetraose, releasing cellobiose from the non-reducing ends of the chains.</text>
        <dbReference type="EC" id="3.2.1.91"/>
    </reaction>
</comment>
<evidence type="ECO:0000256" key="9">
    <source>
        <dbReference type="ARBA" id="ARBA00023295"/>
    </source>
</evidence>
<evidence type="ECO:0000256" key="8">
    <source>
        <dbReference type="ARBA" id="ARBA00023277"/>
    </source>
</evidence>
<evidence type="ECO:0000256" key="1">
    <source>
        <dbReference type="ARBA" id="ARBA00001641"/>
    </source>
</evidence>
<evidence type="ECO:0000256" key="5">
    <source>
        <dbReference type="ARBA" id="ARBA00023001"/>
    </source>
</evidence>
<comment type="similarity">
    <text evidence="2 11">Belongs to the glycosyl hydrolase 7 (cellulase C) family.</text>
</comment>
<dbReference type="PANTHER" id="PTHR33753">
    <property type="entry name" value="1,4-BETA-D-GLUCAN CELLOBIOHYDROLASE B"/>
    <property type="match status" value="1"/>
</dbReference>
<keyword evidence="4 11" id="KW-0378">Hydrolase</keyword>
<dbReference type="Proteomes" id="UP000012065">
    <property type="component" value="Unassembled WGS sequence"/>
</dbReference>
<dbReference type="SUPFAM" id="SSF49899">
    <property type="entry name" value="Concanavalin A-like lectins/glucanases"/>
    <property type="match status" value="1"/>
</dbReference>
<dbReference type="GO" id="GO:0016162">
    <property type="term" value="F:cellulose 1,4-beta-cellobiosidase activity"/>
    <property type="evidence" value="ECO:0007669"/>
    <property type="project" value="UniProtKB-EC"/>
</dbReference>
<dbReference type="GO" id="GO:0005576">
    <property type="term" value="C:extracellular region"/>
    <property type="evidence" value="ECO:0007669"/>
    <property type="project" value="InterPro"/>
</dbReference>
<evidence type="ECO:0000256" key="12">
    <source>
        <dbReference type="SAM" id="MobiDB-lite"/>
    </source>
</evidence>
<dbReference type="EC" id="3.2.1.-" evidence="11"/>
<gene>
    <name evidence="14" type="primary">cbh1</name>
    <name evidence="14" type="ORF">BN14_09026</name>
</gene>
<dbReference type="InterPro" id="IPR013320">
    <property type="entry name" value="ConA-like_dom_sf"/>
</dbReference>
<comment type="caution">
    <text evidence="14">The sequence shown here is derived from an EMBL/GenBank/DDBJ whole genome shotgun (WGS) entry which is preliminary data.</text>
</comment>
<accession>M5C679</accession>
<keyword evidence="8" id="KW-0119">Carbohydrate metabolism</keyword>
<protein>
    <recommendedName>
        <fullName evidence="11">Glucanase</fullName>
        <ecNumber evidence="11">3.2.1.-</ecNumber>
    </recommendedName>
</protein>
<evidence type="ECO:0000256" key="11">
    <source>
        <dbReference type="RuleBase" id="RU361164"/>
    </source>
</evidence>
<evidence type="ECO:0000256" key="4">
    <source>
        <dbReference type="ARBA" id="ARBA00022801"/>
    </source>
</evidence>
<keyword evidence="5 11" id="KW-0136">Cellulose degradation</keyword>
<feature type="compositionally biased region" description="Low complexity" evidence="12">
    <location>
        <begin position="86"/>
        <end position="103"/>
    </location>
</feature>
<dbReference type="InterPro" id="IPR037019">
    <property type="entry name" value="Glyco_hydro_7_sf"/>
</dbReference>
<dbReference type="PANTHER" id="PTHR33753:SF2">
    <property type="entry name" value="GLYCOSIDE HYDROLASE FAMILY 7 PROTEIN"/>
    <property type="match status" value="1"/>
</dbReference>
<dbReference type="InterPro" id="IPR000254">
    <property type="entry name" value="CBD"/>
</dbReference>
<dbReference type="HOGENOM" id="CLU_020817_2_1_1"/>
<dbReference type="PRINTS" id="PR00734">
    <property type="entry name" value="GLHYDRLASE7"/>
</dbReference>
<evidence type="ECO:0000313" key="14">
    <source>
        <dbReference type="EMBL" id="CCO34916.1"/>
    </source>
</evidence>
<evidence type="ECO:0000256" key="7">
    <source>
        <dbReference type="ARBA" id="ARBA00023180"/>
    </source>
</evidence>
<dbReference type="AlphaFoldDB" id="M5C679"/>
<feature type="domain" description="CBM1" evidence="13">
    <location>
        <begin position="100"/>
        <end position="136"/>
    </location>
</feature>
<evidence type="ECO:0000313" key="15">
    <source>
        <dbReference type="Proteomes" id="UP000012065"/>
    </source>
</evidence>
<evidence type="ECO:0000256" key="2">
    <source>
        <dbReference type="ARBA" id="ARBA00006044"/>
    </source>
</evidence>
<evidence type="ECO:0000256" key="6">
    <source>
        <dbReference type="ARBA" id="ARBA00023157"/>
    </source>
</evidence>